<dbReference type="Pfam" id="PF02133">
    <property type="entry name" value="Transp_cyt_pur"/>
    <property type="match status" value="1"/>
</dbReference>
<evidence type="ECO:0000256" key="9">
    <source>
        <dbReference type="SAM" id="Phobius"/>
    </source>
</evidence>
<evidence type="ECO:0000256" key="3">
    <source>
        <dbReference type="ARBA" id="ARBA00022448"/>
    </source>
</evidence>
<keyword evidence="6 7" id="KW-0472">Membrane</keyword>
<evidence type="ECO:0000313" key="11">
    <source>
        <dbReference type="Proteomes" id="UP000555407"/>
    </source>
</evidence>
<dbReference type="InterPro" id="IPR026030">
    <property type="entry name" value="Pur-cyt_permease_Fcy2/21/22"/>
</dbReference>
<feature type="transmembrane region" description="Helical" evidence="9">
    <location>
        <begin position="78"/>
        <end position="98"/>
    </location>
</feature>
<feature type="transmembrane region" description="Helical" evidence="9">
    <location>
        <begin position="344"/>
        <end position="360"/>
    </location>
</feature>
<feature type="compositionally biased region" description="Polar residues" evidence="8">
    <location>
        <begin position="1"/>
        <end position="14"/>
    </location>
</feature>
<dbReference type="Proteomes" id="UP000555407">
    <property type="component" value="Unassembled WGS sequence"/>
</dbReference>
<dbReference type="GO" id="GO:0005886">
    <property type="term" value="C:plasma membrane"/>
    <property type="evidence" value="ECO:0007669"/>
    <property type="project" value="TreeGrafter"/>
</dbReference>
<gene>
    <name evidence="10" type="ORF">BJY22_004235</name>
</gene>
<feature type="transmembrane region" description="Helical" evidence="9">
    <location>
        <begin position="269"/>
        <end position="289"/>
    </location>
</feature>
<feature type="transmembrane region" description="Helical" evidence="9">
    <location>
        <begin position="301"/>
        <end position="323"/>
    </location>
</feature>
<dbReference type="EMBL" id="JAASRO010000001">
    <property type="protein sequence ID" value="NIK58518.1"/>
    <property type="molecule type" value="Genomic_DNA"/>
</dbReference>
<evidence type="ECO:0000256" key="6">
    <source>
        <dbReference type="ARBA" id="ARBA00023136"/>
    </source>
</evidence>
<dbReference type="GO" id="GO:0022857">
    <property type="term" value="F:transmembrane transporter activity"/>
    <property type="evidence" value="ECO:0007669"/>
    <property type="project" value="InterPro"/>
</dbReference>
<dbReference type="InterPro" id="IPR001248">
    <property type="entry name" value="Pur-cyt_permease"/>
</dbReference>
<sequence>MTTPAPSETAPSEATRSEAVRSEAVPFDAHGVAPIPPEARDSSPREQFWIWAGANLAPINWVLGALGITLGLSLLETLLVVAVGNVLGCALFGLLNVIGHRTAVNQMVLGRAPFGRRGAVVPGVVQCLLTMAWVGVNTWVVLDLVLAVLAKIGITGGIGLEYLVAAVIMVAQLGLALYGFYAIRTFEKWTVPLTVLVMAAMTILALSKADLHWTAATAGTPAEKFTAMTQLMTAIGVGWGISWLPYSADYSRFVRPEASSRSVFWSSSLGMYIPTVWLAALGACLASAGTGSDPSSLVINAFGVMAVPVLLLIMHGPIATNILNLYSCSLAALSIGIDIARWKLTLFAGVVASAVLVIFVRADSFGHAFDNWMVSILVWISPWSAIVVVDYLILRRGRIDIPGLYARAAKSPYGQWNVRALISLGLGLVAGWSWQYGLVPVMQGPIAIAMNNTDFSWLSGSLVAGGMYYLTSRRVVVQSPQLGLEGR</sequence>
<comment type="subcellular location">
    <subcellularLocation>
        <location evidence="1">Membrane</location>
        <topology evidence="1">Multi-pass membrane protein</topology>
    </subcellularLocation>
</comment>
<feature type="region of interest" description="Disordered" evidence="8">
    <location>
        <begin position="1"/>
        <end position="21"/>
    </location>
</feature>
<keyword evidence="4 9" id="KW-0812">Transmembrane</keyword>
<evidence type="ECO:0000256" key="2">
    <source>
        <dbReference type="ARBA" id="ARBA00008974"/>
    </source>
</evidence>
<keyword evidence="3 7" id="KW-0813">Transport</keyword>
<evidence type="ECO:0000256" key="1">
    <source>
        <dbReference type="ARBA" id="ARBA00004141"/>
    </source>
</evidence>
<feature type="transmembrane region" description="Helical" evidence="9">
    <location>
        <begin position="189"/>
        <end position="207"/>
    </location>
</feature>
<evidence type="ECO:0000256" key="5">
    <source>
        <dbReference type="ARBA" id="ARBA00022989"/>
    </source>
</evidence>
<evidence type="ECO:0000256" key="4">
    <source>
        <dbReference type="ARBA" id="ARBA00022692"/>
    </source>
</evidence>
<protein>
    <submittedName>
        <fullName evidence="10">NCS1 nucleoside transporter family</fullName>
    </submittedName>
</protein>
<comment type="caution">
    <text evidence="10">The sequence shown here is derived from an EMBL/GenBank/DDBJ whole genome shotgun (WGS) entry which is preliminary data.</text>
</comment>
<proteinExistence type="inferred from homology"/>
<feature type="transmembrane region" description="Helical" evidence="9">
    <location>
        <begin position="455"/>
        <end position="471"/>
    </location>
</feature>
<feature type="transmembrane region" description="Helical" evidence="9">
    <location>
        <begin position="162"/>
        <end position="182"/>
    </location>
</feature>
<evidence type="ECO:0000256" key="8">
    <source>
        <dbReference type="SAM" id="MobiDB-lite"/>
    </source>
</evidence>
<feature type="transmembrane region" description="Helical" evidence="9">
    <location>
        <begin position="227"/>
        <end position="248"/>
    </location>
</feature>
<dbReference type="Gene3D" id="1.10.4160.10">
    <property type="entry name" value="Hydantoin permease"/>
    <property type="match status" value="1"/>
</dbReference>
<dbReference type="PANTHER" id="PTHR31806">
    <property type="entry name" value="PURINE-CYTOSINE PERMEASE FCY2-RELATED"/>
    <property type="match status" value="1"/>
</dbReference>
<accession>A0A7X6A208</accession>
<feature type="transmembrane region" description="Helical" evidence="9">
    <location>
        <begin position="48"/>
        <end position="72"/>
    </location>
</feature>
<comment type="similarity">
    <text evidence="2 7">Belongs to the purine-cytosine permease (2.A.39) family.</text>
</comment>
<feature type="transmembrane region" description="Helical" evidence="9">
    <location>
        <begin position="416"/>
        <end position="435"/>
    </location>
</feature>
<keyword evidence="5 9" id="KW-1133">Transmembrane helix</keyword>
<name>A0A7X6A208_9ACTN</name>
<dbReference type="AlphaFoldDB" id="A0A7X6A208"/>
<dbReference type="RefSeq" id="WP_167209376.1">
    <property type="nucleotide sequence ID" value="NZ_JAASRO010000001.1"/>
</dbReference>
<evidence type="ECO:0000313" key="10">
    <source>
        <dbReference type="EMBL" id="NIK58518.1"/>
    </source>
</evidence>
<dbReference type="PANTHER" id="PTHR31806:SF1">
    <property type="entry name" value="PURINE-CYTOSINE PERMEASE FCY2-RELATED"/>
    <property type="match status" value="1"/>
</dbReference>
<keyword evidence="11" id="KW-1185">Reference proteome</keyword>
<dbReference type="CDD" id="cd11484">
    <property type="entry name" value="SLC-NCS1sbd_CobB-like"/>
    <property type="match status" value="1"/>
</dbReference>
<dbReference type="PIRSF" id="PIRSF002744">
    <property type="entry name" value="Pur-cyt_permease"/>
    <property type="match status" value="1"/>
</dbReference>
<evidence type="ECO:0000256" key="7">
    <source>
        <dbReference type="PIRNR" id="PIRNR002744"/>
    </source>
</evidence>
<feature type="transmembrane region" description="Helical" evidence="9">
    <location>
        <begin position="372"/>
        <end position="395"/>
    </location>
</feature>
<reference evidence="10 11" key="1">
    <citation type="submission" date="2020-03" db="EMBL/GenBank/DDBJ databases">
        <title>Sequencing the genomes of 1000 actinobacteria strains.</title>
        <authorList>
            <person name="Klenk H.-P."/>
        </authorList>
    </citation>
    <scope>NUCLEOTIDE SEQUENCE [LARGE SCALE GENOMIC DNA]</scope>
    <source>
        <strain evidence="10 11">DSM 45490</strain>
    </source>
</reference>
<feature type="transmembrane region" description="Helical" evidence="9">
    <location>
        <begin position="119"/>
        <end position="142"/>
    </location>
</feature>
<organism evidence="10 11">
    <name type="scientific">Kribbella shirazensis</name>
    <dbReference type="NCBI Taxonomy" id="1105143"/>
    <lineage>
        <taxon>Bacteria</taxon>
        <taxon>Bacillati</taxon>
        <taxon>Actinomycetota</taxon>
        <taxon>Actinomycetes</taxon>
        <taxon>Propionibacteriales</taxon>
        <taxon>Kribbellaceae</taxon>
        <taxon>Kribbella</taxon>
    </lineage>
</organism>